<name>A0A398AXP2_9BACI</name>
<dbReference type="SUPFAM" id="SSF52540">
    <property type="entry name" value="P-loop containing nucleoside triphosphate hydrolases"/>
    <property type="match status" value="1"/>
</dbReference>
<evidence type="ECO:0000259" key="9">
    <source>
        <dbReference type="PROSITE" id="PS50113"/>
    </source>
</evidence>
<comment type="caution">
    <text evidence="10">The sequence shown here is derived from an EMBL/GenBank/DDBJ whole genome shotgun (WGS) entry which is preliminary data.</text>
</comment>
<keyword evidence="2" id="KW-0058">Aromatic hydrocarbons catabolism</keyword>
<dbReference type="InterPro" id="IPR027417">
    <property type="entry name" value="P-loop_NTPase"/>
</dbReference>
<dbReference type="PROSITE" id="PS50113">
    <property type="entry name" value="PAC"/>
    <property type="match status" value="1"/>
</dbReference>
<dbReference type="Pfam" id="PF18024">
    <property type="entry name" value="HTH_50"/>
    <property type="match status" value="1"/>
</dbReference>
<dbReference type="PROSITE" id="PS00675">
    <property type="entry name" value="SIGMA54_INTERACT_1"/>
    <property type="match status" value="1"/>
</dbReference>
<dbReference type="InterPro" id="IPR003593">
    <property type="entry name" value="AAA+_ATPase"/>
</dbReference>
<dbReference type="InterPro" id="IPR035965">
    <property type="entry name" value="PAS-like_dom_sf"/>
</dbReference>
<evidence type="ECO:0000256" key="5">
    <source>
        <dbReference type="ARBA" id="ARBA00023163"/>
    </source>
</evidence>
<evidence type="ECO:0000256" key="4">
    <source>
        <dbReference type="ARBA" id="ARBA00023015"/>
    </source>
</evidence>
<dbReference type="GO" id="GO:0003677">
    <property type="term" value="F:DNA binding"/>
    <property type="evidence" value="ECO:0007669"/>
    <property type="project" value="UniProtKB-KW"/>
</dbReference>
<reference evidence="10 11" key="1">
    <citation type="submission" date="2018-08" db="EMBL/GenBank/DDBJ databases">
        <title>Bacillus jemisoniae sp. nov., Bacillus chryseoplanitiae sp. nov., Bacillus resnikiae sp. nov., and Bacillus frankliniae sp. nov., isolated from Viking spacecraft and associated surfaces.</title>
        <authorList>
            <person name="Seuylemezian A."/>
            <person name="Vaishampayan P."/>
        </authorList>
    </citation>
    <scope>NUCLEOTIDE SEQUENCE [LARGE SCALE GENOMIC DNA]</scope>
    <source>
        <strain evidence="10 11">MA001</strain>
    </source>
</reference>
<evidence type="ECO:0000256" key="3">
    <source>
        <dbReference type="ARBA" id="ARBA00022840"/>
    </source>
</evidence>
<keyword evidence="1" id="KW-0547">Nucleotide-binding</keyword>
<dbReference type="PANTHER" id="PTHR32071">
    <property type="entry name" value="TRANSCRIPTIONAL REGULATORY PROTEIN"/>
    <property type="match status" value="1"/>
</dbReference>
<keyword evidence="5" id="KW-0804">Transcription</keyword>
<evidence type="ECO:0000256" key="2">
    <source>
        <dbReference type="ARBA" id="ARBA00022797"/>
    </source>
</evidence>
<dbReference type="Gene3D" id="3.40.50.300">
    <property type="entry name" value="P-loop containing nucleotide triphosphate hydrolases"/>
    <property type="match status" value="1"/>
</dbReference>
<accession>A0A398AXP2</accession>
<evidence type="ECO:0000256" key="7">
    <source>
        <dbReference type="SAM" id="Coils"/>
    </source>
</evidence>
<gene>
    <name evidence="10" type="ORF">D1953_18185</name>
</gene>
<dbReference type="Pfam" id="PF25601">
    <property type="entry name" value="AAA_lid_14"/>
    <property type="match status" value="1"/>
</dbReference>
<dbReference type="Pfam" id="PF00158">
    <property type="entry name" value="Sigma54_activat"/>
    <property type="match status" value="1"/>
</dbReference>
<dbReference type="PROSITE" id="PS50045">
    <property type="entry name" value="SIGMA54_INTERACT_4"/>
    <property type="match status" value="1"/>
</dbReference>
<dbReference type="Proteomes" id="UP000266016">
    <property type="component" value="Unassembled WGS sequence"/>
</dbReference>
<organism evidence="10 11">
    <name type="scientific">Peribacillus asahii</name>
    <dbReference type="NCBI Taxonomy" id="228899"/>
    <lineage>
        <taxon>Bacteria</taxon>
        <taxon>Bacillati</taxon>
        <taxon>Bacillota</taxon>
        <taxon>Bacilli</taxon>
        <taxon>Bacillales</taxon>
        <taxon>Bacillaceae</taxon>
        <taxon>Peribacillus</taxon>
    </lineage>
</organism>
<dbReference type="InterPro" id="IPR009057">
    <property type="entry name" value="Homeodomain-like_sf"/>
</dbReference>
<dbReference type="InterPro" id="IPR030828">
    <property type="entry name" value="HTH_TyrR"/>
</dbReference>
<dbReference type="Pfam" id="PF13426">
    <property type="entry name" value="PAS_9"/>
    <property type="match status" value="2"/>
</dbReference>
<keyword evidence="4" id="KW-0805">Transcription regulation</keyword>
<keyword evidence="7" id="KW-0175">Coiled coil</keyword>
<evidence type="ECO:0000256" key="6">
    <source>
        <dbReference type="ARBA" id="ARBA00029500"/>
    </source>
</evidence>
<dbReference type="InterPro" id="IPR002078">
    <property type="entry name" value="Sigma_54_int"/>
</dbReference>
<evidence type="ECO:0000259" key="8">
    <source>
        <dbReference type="PROSITE" id="PS50045"/>
    </source>
</evidence>
<dbReference type="SMART" id="SM00382">
    <property type="entry name" value="AAA"/>
    <property type="match status" value="1"/>
</dbReference>
<feature type="coiled-coil region" evidence="7">
    <location>
        <begin position="357"/>
        <end position="384"/>
    </location>
</feature>
<dbReference type="InterPro" id="IPR058031">
    <property type="entry name" value="AAA_lid_NorR"/>
</dbReference>
<dbReference type="FunFam" id="3.40.50.300:FF:000006">
    <property type="entry name" value="DNA-binding transcriptional regulator NtrC"/>
    <property type="match status" value="1"/>
</dbReference>
<dbReference type="CDD" id="cd00130">
    <property type="entry name" value="PAS"/>
    <property type="match status" value="1"/>
</dbReference>
<evidence type="ECO:0000256" key="1">
    <source>
        <dbReference type="ARBA" id="ARBA00022741"/>
    </source>
</evidence>
<dbReference type="Gene3D" id="1.10.8.60">
    <property type="match status" value="1"/>
</dbReference>
<evidence type="ECO:0000313" key="10">
    <source>
        <dbReference type="EMBL" id="RID82412.1"/>
    </source>
</evidence>
<dbReference type="PROSITE" id="PS00688">
    <property type="entry name" value="SIGMA54_INTERACT_3"/>
    <property type="match status" value="1"/>
</dbReference>
<evidence type="ECO:0000313" key="11">
    <source>
        <dbReference type="Proteomes" id="UP000266016"/>
    </source>
</evidence>
<keyword evidence="3" id="KW-0067">ATP-binding</keyword>
<sequence>MFAIAKEKIRPLITIAIDEIEEDQHIEIMGIKEPFLFLIKQEKLFSYVNMNTLSQGIKEGSPLTLRDLLNHSKTIDSICKLNEHISLPVLFQIIGEPFAIIKEEDEKPAGYIRREDILAELFKQENQNIDLLKIILTSIPMGIFVIDKEKRIINYNDSGLKMMKATAEKVMNVQAECIFNGEHINNVFETGETILNQLQIRDETGVLVDYSPIFNFEQIVEGIVIVVQDLPMVEEMAMEIEYIKDLNKDMNAILSSIYDEILVVNHKAELIRFSDSVIPGFWDTDLKESIGKNILKLEERALFSPSVIRLVLEKKKRVSVVQETRNGRKILAVGNPVFNDKNEIDRIIVASRDITETTRLKTELKEMKKISEQYKKELDDFKNKDRFTKKLIYRSSKMEQIINQARKIADFSSTVLLYGESGVGKEVIAQAIHQLGSRSSKPFLKLNCGAIPENLLESELFGYTKGSFTGADKNGKEGYFKQADKGVLFLDEIGEMPLHLQVKLLRVLQEQEVIPVGSTSPIKVDVQIIAATNKRLEKMVEAGSFREDLFYRLNVIPLHIPALRERVEDISVLAFHFLQQLNYKYNKDFNLTPDAINVLEFYSWPGNVRELQNIIERLVVSSEEQNITSEFVSQFLSLGYDVKKSKPVITRVMPLQEAMDHVEEQLILLAMKQYKTTTKAAKALGISQSSVSRKYQKIVNERSININNTISSI</sequence>
<dbReference type="PANTHER" id="PTHR32071:SF57">
    <property type="entry name" value="C4-DICARBOXYLATE TRANSPORT TRANSCRIPTIONAL REGULATORY PROTEIN DCTD"/>
    <property type="match status" value="1"/>
</dbReference>
<dbReference type="SUPFAM" id="SSF55785">
    <property type="entry name" value="PYP-like sensor domain (PAS domain)"/>
    <property type="match status" value="1"/>
</dbReference>
<dbReference type="SUPFAM" id="SSF46689">
    <property type="entry name" value="Homeodomain-like"/>
    <property type="match status" value="1"/>
</dbReference>
<dbReference type="InterPro" id="IPR000700">
    <property type="entry name" value="PAS-assoc_C"/>
</dbReference>
<dbReference type="InterPro" id="IPR025944">
    <property type="entry name" value="Sigma_54_int_dom_CS"/>
</dbReference>
<keyword evidence="11" id="KW-1185">Reference proteome</keyword>
<dbReference type="GO" id="GO:0005524">
    <property type="term" value="F:ATP binding"/>
    <property type="evidence" value="ECO:0007669"/>
    <property type="project" value="UniProtKB-KW"/>
</dbReference>
<feature type="domain" description="Sigma-54 factor interaction" evidence="8">
    <location>
        <begin position="391"/>
        <end position="620"/>
    </location>
</feature>
<dbReference type="Gene3D" id="1.10.10.60">
    <property type="entry name" value="Homeodomain-like"/>
    <property type="match status" value="1"/>
</dbReference>
<dbReference type="GO" id="GO:0006355">
    <property type="term" value="P:regulation of DNA-templated transcription"/>
    <property type="evidence" value="ECO:0007669"/>
    <property type="project" value="InterPro"/>
</dbReference>
<feature type="domain" description="PAC" evidence="9">
    <location>
        <begin position="314"/>
        <end position="366"/>
    </location>
</feature>
<dbReference type="InterPro" id="IPR025662">
    <property type="entry name" value="Sigma_54_int_dom_ATP-bd_1"/>
</dbReference>
<dbReference type="Gene3D" id="3.30.450.20">
    <property type="entry name" value="PAS domain"/>
    <property type="match status" value="2"/>
</dbReference>
<dbReference type="EMBL" id="QWVS01000048">
    <property type="protein sequence ID" value="RID82412.1"/>
    <property type="molecule type" value="Genomic_DNA"/>
</dbReference>
<dbReference type="RefSeq" id="WP_119118575.1">
    <property type="nucleotide sequence ID" value="NZ_QWVS01000048.1"/>
</dbReference>
<protein>
    <recommendedName>
        <fullName evidence="6">HTH-type transcriptional regulatory protein TyrR</fullName>
    </recommendedName>
</protein>
<dbReference type="InterPro" id="IPR000014">
    <property type="entry name" value="PAS"/>
</dbReference>
<proteinExistence type="predicted"/>
<dbReference type="AlphaFoldDB" id="A0A398AXP2"/>
<dbReference type="CDD" id="cd00009">
    <property type="entry name" value="AAA"/>
    <property type="match status" value="1"/>
</dbReference>